<accession>A0A943LFU1</accession>
<dbReference type="PROSITE" id="PS50164">
    <property type="entry name" value="GIY_YIG"/>
    <property type="match status" value="1"/>
</dbReference>
<dbReference type="InterPro" id="IPR000305">
    <property type="entry name" value="GIY-YIG_endonuc"/>
</dbReference>
<dbReference type="Gene3D" id="3.40.1440.10">
    <property type="entry name" value="GIY-YIG endonuclease"/>
    <property type="match status" value="1"/>
</dbReference>
<dbReference type="InterPro" id="IPR035901">
    <property type="entry name" value="GIY-YIG_endonuc_sf"/>
</dbReference>
<dbReference type="Proteomes" id="UP000730862">
    <property type="component" value="Unassembled WGS sequence"/>
</dbReference>
<organism evidence="2 3">
    <name type="scientific">Finegoldia magna</name>
    <name type="common">Peptostreptococcus magnus</name>
    <dbReference type="NCBI Taxonomy" id="1260"/>
    <lineage>
        <taxon>Bacteria</taxon>
        <taxon>Bacillati</taxon>
        <taxon>Bacillota</taxon>
        <taxon>Tissierellia</taxon>
        <taxon>Tissierellales</taxon>
        <taxon>Peptoniphilaceae</taxon>
        <taxon>Finegoldia</taxon>
    </lineage>
</organism>
<protein>
    <submittedName>
        <fullName evidence="2">GIY-YIG nuclease family protein</fullName>
    </submittedName>
</protein>
<dbReference type="SUPFAM" id="SSF82771">
    <property type="entry name" value="GIY-YIG endonuclease"/>
    <property type="match status" value="1"/>
</dbReference>
<evidence type="ECO:0000313" key="3">
    <source>
        <dbReference type="Proteomes" id="UP000730862"/>
    </source>
</evidence>
<dbReference type="RefSeq" id="WP_278736221.1">
    <property type="nucleotide sequence ID" value="NZ_JAHAIK010000027.1"/>
</dbReference>
<evidence type="ECO:0000313" key="2">
    <source>
        <dbReference type="EMBL" id="MBS5965607.1"/>
    </source>
</evidence>
<proteinExistence type="predicted"/>
<gene>
    <name evidence="2" type="ORF">KIA07_08115</name>
</gene>
<comment type="caution">
    <text evidence="2">The sequence shown here is derived from an EMBL/GenBank/DDBJ whole genome shotgun (WGS) entry which is preliminary data.</text>
</comment>
<feature type="domain" description="GIY-YIG" evidence="1">
    <location>
        <begin position="186"/>
        <end position="283"/>
    </location>
</feature>
<reference evidence="2" key="1">
    <citation type="submission" date="2021-02" db="EMBL/GenBank/DDBJ databases">
        <title>Infant gut strain persistence is associated with maternal origin, phylogeny, and functional potential including surface adhesion and iron acquisition.</title>
        <authorList>
            <person name="Lou Y.C."/>
        </authorList>
    </citation>
    <scope>NUCLEOTIDE SEQUENCE</scope>
    <source>
        <strain evidence="2">L3_058_000G1_dasL3_058_000G1_concoct_72</strain>
    </source>
</reference>
<dbReference type="AlphaFoldDB" id="A0A943LFU1"/>
<dbReference type="SMART" id="SM00465">
    <property type="entry name" value="GIYc"/>
    <property type="match status" value="1"/>
</dbReference>
<evidence type="ECO:0000259" key="1">
    <source>
        <dbReference type="PROSITE" id="PS50164"/>
    </source>
</evidence>
<name>A0A943LFU1_FINMA</name>
<dbReference type="EMBL" id="JAHAIK010000027">
    <property type="protein sequence ID" value="MBS5965607.1"/>
    <property type="molecule type" value="Genomic_DNA"/>
</dbReference>
<dbReference type="Pfam" id="PF01541">
    <property type="entry name" value="GIY-YIG"/>
    <property type="match status" value="1"/>
</dbReference>
<sequence length="284" mass="33166">MELKLNDIFNLTEEEINNSKIELNMAYGSQGDSFIDHWLKQNDVDKMNGTCEKCSFWGWYADNRRNFYPGQWVFSFSRISGDEWLFISAGKVVDVPENDWAKVETSERFKPFFGRLIVNCNKGNKFARYTFNLSSYIEKISVKEILSCLYSGDKFEGYDNVYLPFDKLSKIFKGEILPSYYEALSKVCGVYCLTDKKTGKLYIGSATGIGGVRQRWGDYFSSKDGGNKKLIELKKKEKEGYFEKYFTFTLIEFFNKSYDPEKVKIREQYWKKCLDTINNGYNSN</sequence>